<dbReference type="PANTHER" id="PTHR13847:SF281">
    <property type="entry name" value="FAD DEPENDENT OXIDOREDUCTASE DOMAIN-CONTAINING PROTEIN"/>
    <property type="match status" value="1"/>
</dbReference>
<dbReference type="EMBL" id="RIZI01000193">
    <property type="protein sequence ID" value="RNF57965.1"/>
    <property type="molecule type" value="Genomic_DNA"/>
</dbReference>
<dbReference type="InterPro" id="IPR006076">
    <property type="entry name" value="FAD-dep_OxRdtase"/>
</dbReference>
<reference evidence="3" key="1">
    <citation type="submission" date="2018-10" db="EMBL/GenBank/DDBJ databases">
        <title>Acidithiobacillus sulfuriphilus sp. nov.: an extremely acidophilic sulfur-oxidizing chemolithotroph isolated from a neutral pH environment.</title>
        <authorList>
            <person name="Falagan C."/>
            <person name="Moya-Beltran A."/>
            <person name="Quatrini R."/>
            <person name="Johnson D.B."/>
        </authorList>
    </citation>
    <scope>NUCLEOTIDE SEQUENCE [LARGE SCALE GENOMIC DNA]</scope>
    <source>
        <strain evidence="3">CJ-2</strain>
    </source>
</reference>
<dbReference type="Gene3D" id="3.30.9.10">
    <property type="entry name" value="D-Amino Acid Oxidase, subunit A, domain 2"/>
    <property type="match status" value="1"/>
</dbReference>
<dbReference type="GO" id="GO:0005737">
    <property type="term" value="C:cytoplasm"/>
    <property type="evidence" value="ECO:0007669"/>
    <property type="project" value="TreeGrafter"/>
</dbReference>
<name>A0A3M8QP04_9PROT</name>
<keyword evidence="1" id="KW-0560">Oxidoreductase</keyword>
<accession>A0A3M8QP04</accession>
<gene>
    <name evidence="3" type="ORF">EC580_13475</name>
</gene>
<evidence type="ECO:0000259" key="2">
    <source>
        <dbReference type="Pfam" id="PF01266"/>
    </source>
</evidence>
<dbReference type="PANTHER" id="PTHR13847">
    <property type="entry name" value="SARCOSINE DEHYDROGENASE-RELATED"/>
    <property type="match status" value="1"/>
</dbReference>
<sequence length="420" mass="46055">MSATNYYYSTQKVHVPTEVFQGSLQTDVAIVGGGLTGASAALHLAEQGYGVALLEARDIAWGASGRNGGQILPGLAIPQHRLRQLVGEQDARRIWDFSLEAVALLKARVERHCIPCDLRWGYLHAAIKPRQVNELREWQSELAQVGHVTQLLQGEALRAELNSPGYLAALFDPAGGHLHPLNYTLGLANAAQDAGARLFSGSPVTRVRTGDPLLIETPQGHLRARYLLLCGNAYLGDLMPPIRSYVMPVGTYILASQPLPEALARQIIPHDYAVSDLNFVLDYFRLSSDHRLLFGGRVSYSTVPPPRLSDTLLARLRRVFPQLYEARADFVWGGNVGITRNRAPHFGRLAPNIYFAHGYSGHGVALTGLAGKLLAELVAGQAERFDVFARIPHRPFPGGRALRLAALLLGTTYYRLRDLL</sequence>
<dbReference type="OrthoDB" id="5298828at2"/>
<dbReference type="RefSeq" id="WP_123105914.1">
    <property type="nucleotide sequence ID" value="NZ_CP127527.1"/>
</dbReference>
<proteinExistence type="predicted"/>
<dbReference type="Gene3D" id="3.50.50.60">
    <property type="entry name" value="FAD/NAD(P)-binding domain"/>
    <property type="match status" value="1"/>
</dbReference>
<dbReference type="InterPro" id="IPR036188">
    <property type="entry name" value="FAD/NAD-bd_sf"/>
</dbReference>
<protein>
    <submittedName>
        <fullName evidence="3">FAD-binding oxidoreductase</fullName>
    </submittedName>
</protein>
<dbReference type="Pfam" id="PF01266">
    <property type="entry name" value="DAO"/>
    <property type="match status" value="1"/>
</dbReference>
<dbReference type="SUPFAM" id="SSF51905">
    <property type="entry name" value="FAD/NAD(P)-binding domain"/>
    <property type="match status" value="1"/>
</dbReference>
<evidence type="ECO:0000256" key="1">
    <source>
        <dbReference type="ARBA" id="ARBA00023002"/>
    </source>
</evidence>
<dbReference type="AlphaFoldDB" id="A0A3M8QP04"/>
<dbReference type="GO" id="GO:0016491">
    <property type="term" value="F:oxidoreductase activity"/>
    <property type="evidence" value="ECO:0007669"/>
    <property type="project" value="UniProtKB-KW"/>
</dbReference>
<organism evidence="3">
    <name type="scientific">Acidithiobacillus sulfuriphilus</name>
    <dbReference type="NCBI Taxonomy" id="1867749"/>
    <lineage>
        <taxon>Bacteria</taxon>
        <taxon>Pseudomonadati</taxon>
        <taxon>Pseudomonadota</taxon>
        <taxon>Acidithiobacillia</taxon>
        <taxon>Acidithiobacillales</taxon>
        <taxon>Acidithiobacillaceae</taxon>
        <taxon>Acidithiobacillus</taxon>
    </lineage>
</organism>
<evidence type="ECO:0000313" key="3">
    <source>
        <dbReference type="EMBL" id="RNF57965.1"/>
    </source>
</evidence>
<comment type="caution">
    <text evidence="3">The sequence shown here is derived from an EMBL/GenBank/DDBJ whole genome shotgun (WGS) entry which is preliminary data.</text>
</comment>
<feature type="domain" description="FAD dependent oxidoreductase" evidence="2">
    <location>
        <begin position="27"/>
        <end position="377"/>
    </location>
</feature>